<organism evidence="2 3">
    <name type="scientific">Sporothrix brasiliensis 5110</name>
    <dbReference type="NCBI Taxonomy" id="1398154"/>
    <lineage>
        <taxon>Eukaryota</taxon>
        <taxon>Fungi</taxon>
        <taxon>Dikarya</taxon>
        <taxon>Ascomycota</taxon>
        <taxon>Pezizomycotina</taxon>
        <taxon>Sordariomycetes</taxon>
        <taxon>Sordariomycetidae</taxon>
        <taxon>Ophiostomatales</taxon>
        <taxon>Ophiostomataceae</taxon>
        <taxon>Sporothrix</taxon>
    </lineage>
</organism>
<dbReference type="Proteomes" id="UP000031575">
    <property type="component" value="Unassembled WGS sequence"/>
</dbReference>
<dbReference type="GeneID" id="63677682"/>
<evidence type="ECO:0000313" key="2">
    <source>
        <dbReference type="EMBL" id="KIH93356.1"/>
    </source>
</evidence>
<evidence type="ECO:0000313" key="3">
    <source>
        <dbReference type="Proteomes" id="UP000031575"/>
    </source>
</evidence>
<feature type="compositionally biased region" description="Acidic residues" evidence="1">
    <location>
        <begin position="52"/>
        <end position="63"/>
    </location>
</feature>
<feature type="region of interest" description="Disordered" evidence="1">
    <location>
        <begin position="52"/>
        <end position="82"/>
    </location>
</feature>
<dbReference type="AlphaFoldDB" id="A0A0C2IW23"/>
<dbReference type="RefSeq" id="XP_040621366.1">
    <property type="nucleotide sequence ID" value="XM_040762761.1"/>
</dbReference>
<dbReference type="HOGENOM" id="CLU_1497172_0_0_1"/>
<feature type="compositionally biased region" description="Acidic residues" evidence="1">
    <location>
        <begin position="72"/>
        <end position="82"/>
    </location>
</feature>
<sequence>MSNPTENVGAVFANNAWADQVAVDKIALSNVTPISSSDGGDTLSDAFAEYETSVDDGDEEDAVAGDAGKVEGDDENDEIADDGIDNHAVRPRLTANELLALKAPILARLATMIRNAEKAEILHRNDKVEKQRILEELYKTVDVDRDGVEDAAWDLDGSSFRHEQSLQRLLELKAHLREVQNMVV</sequence>
<reference evidence="2 3" key="1">
    <citation type="journal article" date="2014" name="BMC Genomics">
        <title>Comparative genomics of the major fungal agents of human and animal Sporotrichosis: Sporothrix schenckii and Sporothrix brasiliensis.</title>
        <authorList>
            <person name="Teixeira M.M."/>
            <person name="de Almeida L.G."/>
            <person name="Kubitschek-Barreira P."/>
            <person name="Alves F.L."/>
            <person name="Kioshima E.S."/>
            <person name="Abadio A.K."/>
            <person name="Fernandes L."/>
            <person name="Derengowski L.S."/>
            <person name="Ferreira K.S."/>
            <person name="Souza R.C."/>
            <person name="Ruiz J.C."/>
            <person name="de Andrade N.C."/>
            <person name="Paes H.C."/>
            <person name="Nicola A.M."/>
            <person name="Albuquerque P."/>
            <person name="Gerber A.L."/>
            <person name="Martins V.P."/>
            <person name="Peconick L.D."/>
            <person name="Neto A.V."/>
            <person name="Chaucanez C.B."/>
            <person name="Silva P.A."/>
            <person name="Cunha O.L."/>
            <person name="de Oliveira F.F."/>
            <person name="dos Santos T.C."/>
            <person name="Barros A.L."/>
            <person name="Soares M.A."/>
            <person name="de Oliveira L.M."/>
            <person name="Marini M.M."/>
            <person name="Villalobos-Duno H."/>
            <person name="Cunha M.M."/>
            <person name="de Hoog S."/>
            <person name="da Silveira J.F."/>
            <person name="Henrissat B."/>
            <person name="Nino-Vega G.A."/>
            <person name="Cisalpino P.S."/>
            <person name="Mora-Montes H.M."/>
            <person name="Almeida S.R."/>
            <person name="Stajich J.E."/>
            <person name="Lopes-Bezerra L.M."/>
            <person name="Vasconcelos A.T."/>
            <person name="Felipe M.S."/>
        </authorList>
    </citation>
    <scope>NUCLEOTIDE SEQUENCE [LARGE SCALE GENOMIC DNA]</scope>
    <source>
        <strain evidence="2 3">5110</strain>
    </source>
</reference>
<evidence type="ECO:0000256" key="1">
    <source>
        <dbReference type="SAM" id="MobiDB-lite"/>
    </source>
</evidence>
<accession>A0A0C2IW23</accession>
<dbReference type="OrthoDB" id="10390354at2759"/>
<proteinExistence type="predicted"/>
<dbReference type="VEuPathDB" id="FungiDB:SPBR_04478"/>
<keyword evidence="3" id="KW-1185">Reference proteome</keyword>
<protein>
    <submittedName>
        <fullName evidence="2">Uncharacterized protein</fullName>
    </submittedName>
</protein>
<comment type="caution">
    <text evidence="2">The sequence shown here is derived from an EMBL/GenBank/DDBJ whole genome shotgun (WGS) entry which is preliminary data.</text>
</comment>
<dbReference type="EMBL" id="AWTV01000005">
    <property type="protein sequence ID" value="KIH93356.1"/>
    <property type="molecule type" value="Genomic_DNA"/>
</dbReference>
<name>A0A0C2IW23_9PEZI</name>
<gene>
    <name evidence="2" type="ORF">SPBR_04478</name>
</gene>